<protein>
    <submittedName>
        <fullName evidence="1">Uncharacterized protein</fullName>
    </submittedName>
</protein>
<gene>
    <name evidence="1" type="ORF">SAMN04490202_3983</name>
</gene>
<organism evidence="1 2">
    <name type="scientific">Pseudomonas reinekei</name>
    <dbReference type="NCBI Taxonomy" id="395598"/>
    <lineage>
        <taxon>Bacteria</taxon>
        <taxon>Pseudomonadati</taxon>
        <taxon>Pseudomonadota</taxon>
        <taxon>Gammaproteobacteria</taxon>
        <taxon>Pseudomonadales</taxon>
        <taxon>Pseudomonadaceae</taxon>
        <taxon>Pseudomonas</taxon>
    </lineage>
</organism>
<accession>A0A1H0SAB8</accession>
<dbReference type="EMBL" id="LT629709">
    <property type="protein sequence ID" value="SDP38168.1"/>
    <property type="molecule type" value="Genomic_DNA"/>
</dbReference>
<proteinExistence type="predicted"/>
<reference evidence="1 2" key="1">
    <citation type="submission" date="2016-10" db="EMBL/GenBank/DDBJ databases">
        <authorList>
            <person name="de Groot N.N."/>
        </authorList>
    </citation>
    <scope>NUCLEOTIDE SEQUENCE [LARGE SCALE GENOMIC DNA]</scope>
    <source>
        <strain evidence="1 2">BS3776</strain>
    </source>
</reference>
<name>A0A1H0SAB8_PSERE</name>
<evidence type="ECO:0000313" key="2">
    <source>
        <dbReference type="Proteomes" id="UP000198549"/>
    </source>
</evidence>
<sequence>MGLSTLERWESFLRLQCSTLTPVHNILQESGHL</sequence>
<dbReference type="AlphaFoldDB" id="A0A1H0SAB8"/>
<dbReference type="Proteomes" id="UP000198549">
    <property type="component" value="Chromosome I"/>
</dbReference>
<evidence type="ECO:0000313" key="1">
    <source>
        <dbReference type="EMBL" id="SDP38168.1"/>
    </source>
</evidence>